<reference evidence="7" key="1">
    <citation type="submission" date="2019-10" db="EMBL/GenBank/DDBJ databases">
        <authorList>
            <person name="Zhang R."/>
            <person name="Pan Y."/>
            <person name="Wang J."/>
            <person name="Ma R."/>
            <person name="Yu S."/>
        </authorList>
    </citation>
    <scope>NUCLEOTIDE SEQUENCE</scope>
    <source>
        <strain evidence="7">LA-IB0</strain>
        <tissue evidence="7">Leaf</tissue>
    </source>
</reference>
<feature type="chain" id="PRO_5043608232" description="Non-specific lipid-transfer protein" evidence="5">
    <location>
        <begin position="25"/>
        <end position="117"/>
    </location>
</feature>
<dbReference type="PROSITE" id="PS00597">
    <property type="entry name" value="PLANT_LTP"/>
    <property type="match status" value="1"/>
</dbReference>
<dbReference type="AlphaFoldDB" id="A0AAV6YFG2"/>
<keyword evidence="5" id="KW-0732">Signal</keyword>
<name>A0AAV6YFG2_9LAMI</name>
<evidence type="ECO:0000256" key="4">
    <source>
        <dbReference type="RuleBase" id="RU000628"/>
    </source>
</evidence>
<evidence type="ECO:0000313" key="7">
    <source>
        <dbReference type="EMBL" id="KAG8391534.1"/>
    </source>
</evidence>
<dbReference type="InterPro" id="IPR016140">
    <property type="entry name" value="Bifunc_inhib/LTP/seed_store"/>
</dbReference>
<dbReference type="InterPro" id="IPR036312">
    <property type="entry name" value="Bifun_inhib/LTP/seed_sf"/>
</dbReference>
<gene>
    <name evidence="7" type="ORF">BUALT_Bualt01G0197700</name>
</gene>
<dbReference type="GO" id="GO:0008289">
    <property type="term" value="F:lipid binding"/>
    <property type="evidence" value="ECO:0007669"/>
    <property type="project" value="UniProtKB-KW"/>
</dbReference>
<dbReference type="SMART" id="SM00499">
    <property type="entry name" value="AAI"/>
    <property type="match status" value="1"/>
</dbReference>
<dbReference type="GO" id="GO:0006869">
    <property type="term" value="P:lipid transport"/>
    <property type="evidence" value="ECO:0007669"/>
    <property type="project" value="InterPro"/>
</dbReference>
<dbReference type="PANTHER" id="PTHR33076">
    <property type="entry name" value="NON-SPECIFIC LIPID-TRANSFER PROTEIN 2-RELATED"/>
    <property type="match status" value="1"/>
</dbReference>
<evidence type="ECO:0000259" key="6">
    <source>
        <dbReference type="SMART" id="SM00499"/>
    </source>
</evidence>
<dbReference type="Proteomes" id="UP000826271">
    <property type="component" value="Unassembled WGS sequence"/>
</dbReference>
<dbReference type="Pfam" id="PF00234">
    <property type="entry name" value="Tryp_alpha_amyl"/>
    <property type="match status" value="1"/>
</dbReference>
<keyword evidence="2 4" id="KW-0813">Transport</keyword>
<keyword evidence="3 4" id="KW-0446">Lipid-binding</keyword>
<dbReference type="EMBL" id="WHWC01000001">
    <property type="protein sequence ID" value="KAG8391534.1"/>
    <property type="molecule type" value="Genomic_DNA"/>
</dbReference>
<dbReference type="InterPro" id="IPR000528">
    <property type="entry name" value="Plant_nsLTP"/>
</dbReference>
<comment type="caution">
    <text evidence="7">The sequence shown here is derived from an EMBL/GenBank/DDBJ whole genome shotgun (WGS) entry which is preliminary data.</text>
</comment>
<accession>A0AAV6YFG2</accession>
<proteinExistence type="inferred from homology"/>
<keyword evidence="8" id="KW-1185">Reference proteome</keyword>
<dbReference type="PRINTS" id="PR00382">
    <property type="entry name" value="LIPIDTRNSFER"/>
</dbReference>
<comment type="function">
    <text evidence="4">Plant non-specific lipid-transfer proteins transfer phospholipids as well as galactolipids across membranes. May play a role in wax or cutin deposition in the cell walls of expanding epidermal cells and certain secretory tissues.</text>
</comment>
<comment type="similarity">
    <text evidence="1 4">Belongs to the plant LTP family.</text>
</comment>
<evidence type="ECO:0000256" key="1">
    <source>
        <dbReference type="ARBA" id="ARBA00009748"/>
    </source>
</evidence>
<feature type="signal peptide" evidence="5">
    <location>
        <begin position="1"/>
        <end position="24"/>
    </location>
</feature>
<organism evidence="7 8">
    <name type="scientific">Buddleja alternifolia</name>
    <dbReference type="NCBI Taxonomy" id="168488"/>
    <lineage>
        <taxon>Eukaryota</taxon>
        <taxon>Viridiplantae</taxon>
        <taxon>Streptophyta</taxon>
        <taxon>Embryophyta</taxon>
        <taxon>Tracheophyta</taxon>
        <taxon>Spermatophyta</taxon>
        <taxon>Magnoliopsida</taxon>
        <taxon>eudicotyledons</taxon>
        <taxon>Gunneridae</taxon>
        <taxon>Pentapetalae</taxon>
        <taxon>asterids</taxon>
        <taxon>lamiids</taxon>
        <taxon>Lamiales</taxon>
        <taxon>Scrophulariaceae</taxon>
        <taxon>Buddlejeae</taxon>
        <taxon>Buddleja</taxon>
    </lineage>
</organism>
<sequence>MKGSMIAVIAILAIISSVVQPGQAVSCGQVDAALIPCVSYLTGRGGDSPSPGCCAAVKTVKGMAQSTPDKRALCSCLKAAANNYADLKDAAAQSLPAKCSVQMDVPISRSVDCDKIV</sequence>
<dbReference type="CDD" id="cd01960">
    <property type="entry name" value="nsLTP1"/>
    <property type="match status" value="1"/>
</dbReference>
<evidence type="ECO:0000256" key="5">
    <source>
        <dbReference type="SAM" id="SignalP"/>
    </source>
</evidence>
<evidence type="ECO:0000256" key="2">
    <source>
        <dbReference type="ARBA" id="ARBA00022448"/>
    </source>
</evidence>
<evidence type="ECO:0000313" key="8">
    <source>
        <dbReference type="Proteomes" id="UP000826271"/>
    </source>
</evidence>
<feature type="domain" description="Bifunctional inhibitor/plant lipid transfer protein/seed storage helical" evidence="6">
    <location>
        <begin position="27"/>
        <end position="113"/>
    </location>
</feature>
<dbReference type="SUPFAM" id="SSF47699">
    <property type="entry name" value="Bifunctional inhibitor/lipid-transfer protein/seed storage 2S albumin"/>
    <property type="match status" value="1"/>
</dbReference>
<dbReference type="Gene3D" id="1.10.110.10">
    <property type="entry name" value="Plant lipid-transfer and hydrophobic proteins"/>
    <property type="match status" value="1"/>
</dbReference>
<evidence type="ECO:0000256" key="3">
    <source>
        <dbReference type="ARBA" id="ARBA00023121"/>
    </source>
</evidence>
<protein>
    <recommendedName>
        <fullName evidence="4">Non-specific lipid-transfer protein</fullName>
    </recommendedName>
</protein>